<dbReference type="Pfam" id="PF16525">
    <property type="entry name" value="MHB"/>
    <property type="match status" value="1"/>
</dbReference>
<evidence type="ECO:0000313" key="3">
    <source>
        <dbReference type="Proteomes" id="UP000192448"/>
    </source>
</evidence>
<protein>
    <recommendedName>
        <fullName evidence="1">Haemophore haem-binding domain-containing protein</fullName>
    </recommendedName>
</protein>
<dbReference type="EMBL" id="MVHF01000020">
    <property type="protein sequence ID" value="ORA33483.1"/>
    <property type="molecule type" value="Genomic_DNA"/>
</dbReference>
<keyword evidence="3" id="KW-1185">Reference proteome</keyword>
<feature type="domain" description="Haemophore haem-binding" evidence="1">
    <location>
        <begin position="38"/>
        <end position="112"/>
    </location>
</feature>
<evidence type="ECO:0000313" key="2">
    <source>
        <dbReference type="EMBL" id="ORA33483.1"/>
    </source>
</evidence>
<comment type="caution">
    <text evidence="2">The sequence shown here is derived from an EMBL/GenBank/DDBJ whole genome shotgun (WGS) entry which is preliminary data.</text>
</comment>
<dbReference type="Proteomes" id="UP000192448">
    <property type="component" value="Unassembled WGS sequence"/>
</dbReference>
<reference evidence="2 3" key="1">
    <citation type="submission" date="2017-02" db="EMBL/GenBank/DDBJ databases">
        <title>The new phylogeny of genus Mycobacterium.</title>
        <authorList>
            <person name="Tortoli E."/>
            <person name="Trovato A."/>
            <person name="Cirillo D.M."/>
        </authorList>
    </citation>
    <scope>NUCLEOTIDE SEQUENCE [LARGE SCALE GENOMIC DNA]</scope>
    <source>
        <strain evidence="2 3">RW6</strain>
    </source>
</reference>
<gene>
    <name evidence="2" type="ORF">BST13_19730</name>
</gene>
<evidence type="ECO:0000259" key="1">
    <source>
        <dbReference type="Pfam" id="PF16525"/>
    </source>
</evidence>
<name>A0A1X0ATW5_9MYCO</name>
<sequence>MHIPTMGIRRGLVGACIGGAVGTLVATTIALPTAAAQPGCTAAGLSSAIGSVGAQTGDYLASHPGANDAVTNAGGSPDPEGAIRTYFVAHPQEWADLQRIAQPLRALRQQCNVQVAPADIARLFDAMAS</sequence>
<proteinExistence type="predicted"/>
<dbReference type="InterPro" id="IPR038378">
    <property type="entry name" value="MHB_sf"/>
</dbReference>
<dbReference type="PROSITE" id="PS51318">
    <property type="entry name" value="TAT"/>
    <property type="match status" value="1"/>
</dbReference>
<dbReference type="GO" id="GO:0020037">
    <property type="term" value="F:heme binding"/>
    <property type="evidence" value="ECO:0007669"/>
    <property type="project" value="InterPro"/>
</dbReference>
<dbReference type="InterPro" id="IPR032407">
    <property type="entry name" value="MHB"/>
</dbReference>
<organism evidence="2 3">
    <name type="scientific">Mycobacterium aquaticum</name>
    <dbReference type="NCBI Taxonomy" id="1927124"/>
    <lineage>
        <taxon>Bacteria</taxon>
        <taxon>Bacillati</taxon>
        <taxon>Actinomycetota</taxon>
        <taxon>Actinomycetes</taxon>
        <taxon>Mycobacteriales</taxon>
        <taxon>Mycobacteriaceae</taxon>
        <taxon>Mycobacterium</taxon>
    </lineage>
</organism>
<accession>A0A1X0ATW5</accession>
<dbReference type="AlphaFoldDB" id="A0A1X0ATW5"/>
<dbReference type="NCBIfam" id="TIGR04529">
    <property type="entry name" value="MTB_hemophore"/>
    <property type="match status" value="1"/>
</dbReference>
<dbReference type="Gene3D" id="1.20.20.20">
    <property type="entry name" value="Haemophore, haem-binding domain"/>
    <property type="match status" value="1"/>
</dbReference>
<dbReference type="InterPro" id="IPR006311">
    <property type="entry name" value="TAT_signal"/>
</dbReference>